<dbReference type="RefSeq" id="WP_248341818.1">
    <property type="nucleotide sequence ID" value="NZ_AP025592.1"/>
</dbReference>
<dbReference type="Proteomes" id="UP001162734">
    <property type="component" value="Chromosome"/>
</dbReference>
<proteinExistence type="predicted"/>
<protein>
    <recommendedName>
        <fullName evidence="3">Terminase small subunit</fullName>
    </recommendedName>
</protein>
<sequence>MEKKRSATAVVTEGQAQAALRKGALRALDKTEESVLRMRLGASLPGAAPLTRVELLSDAQIELLSYEIEAYLELRARGLAPRRRARAAAAPAKAPPRTVAPAAVPERKAKILSALKRKR</sequence>
<keyword evidence="2" id="KW-1185">Reference proteome</keyword>
<organism evidence="1 2">
    <name type="scientific">Anaeromyxobacter paludicola</name>
    <dbReference type="NCBI Taxonomy" id="2918171"/>
    <lineage>
        <taxon>Bacteria</taxon>
        <taxon>Pseudomonadati</taxon>
        <taxon>Myxococcota</taxon>
        <taxon>Myxococcia</taxon>
        <taxon>Myxococcales</taxon>
        <taxon>Cystobacterineae</taxon>
        <taxon>Anaeromyxobacteraceae</taxon>
        <taxon>Anaeromyxobacter</taxon>
    </lineage>
</organism>
<evidence type="ECO:0000313" key="2">
    <source>
        <dbReference type="Proteomes" id="UP001162734"/>
    </source>
</evidence>
<name>A0ABN6NC08_9BACT</name>
<accession>A0ABN6NC08</accession>
<gene>
    <name evidence="1" type="ORF">AMPC_26530</name>
</gene>
<evidence type="ECO:0000313" key="1">
    <source>
        <dbReference type="EMBL" id="BDG09540.1"/>
    </source>
</evidence>
<evidence type="ECO:0008006" key="3">
    <source>
        <dbReference type="Google" id="ProtNLM"/>
    </source>
</evidence>
<reference evidence="2" key="1">
    <citation type="journal article" date="2022" name="Int. J. Syst. Evol. Microbiol.">
        <title>Anaeromyxobacter oryzae sp. nov., Anaeromyxobacter diazotrophicus sp. nov. and Anaeromyxobacter paludicola sp. nov., isolated from paddy soils.</title>
        <authorList>
            <person name="Itoh H."/>
            <person name="Xu Z."/>
            <person name="Mise K."/>
            <person name="Masuda Y."/>
            <person name="Ushijima N."/>
            <person name="Hayakawa C."/>
            <person name="Shiratori Y."/>
            <person name="Senoo K."/>
        </authorList>
    </citation>
    <scope>NUCLEOTIDE SEQUENCE [LARGE SCALE GENOMIC DNA]</scope>
    <source>
        <strain evidence="2">Red630</strain>
    </source>
</reference>
<dbReference type="EMBL" id="AP025592">
    <property type="protein sequence ID" value="BDG09540.1"/>
    <property type="molecule type" value="Genomic_DNA"/>
</dbReference>